<protein>
    <recommendedName>
        <fullName evidence="7">GH16 domain-containing protein</fullName>
    </recommendedName>
</protein>
<dbReference type="EMBL" id="JAQIZZ010000008">
    <property type="protein sequence ID" value="KAJ5523835.1"/>
    <property type="molecule type" value="Genomic_DNA"/>
</dbReference>
<keyword evidence="3" id="KW-0325">Glycoprotein</keyword>
<evidence type="ECO:0000313" key="6">
    <source>
        <dbReference type="Proteomes" id="UP001220324"/>
    </source>
</evidence>
<dbReference type="AlphaFoldDB" id="A0AAD6G9U5"/>
<evidence type="ECO:0000256" key="3">
    <source>
        <dbReference type="ARBA" id="ARBA00022622"/>
    </source>
</evidence>
<evidence type="ECO:0000313" key="5">
    <source>
        <dbReference type="EMBL" id="KAJ5523835.1"/>
    </source>
</evidence>
<dbReference type="GO" id="GO:0098552">
    <property type="term" value="C:side of membrane"/>
    <property type="evidence" value="ECO:0007669"/>
    <property type="project" value="UniProtKB-KW"/>
</dbReference>
<evidence type="ECO:0000256" key="4">
    <source>
        <dbReference type="ARBA" id="ARBA00023288"/>
    </source>
</evidence>
<organism evidence="5 6">
    <name type="scientific">Penicillium frequentans</name>
    <dbReference type="NCBI Taxonomy" id="3151616"/>
    <lineage>
        <taxon>Eukaryota</taxon>
        <taxon>Fungi</taxon>
        <taxon>Dikarya</taxon>
        <taxon>Ascomycota</taxon>
        <taxon>Pezizomycotina</taxon>
        <taxon>Eurotiomycetes</taxon>
        <taxon>Eurotiomycetidae</taxon>
        <taxon>Eurotiales</taxon>
        <taxon>Aspergillaceae</taxon>
        <taxon>Penicillium</taxon>
    </lineage>
</organism>
<evidence type="ECO:0000256" key="1">
    <source>
        <dbReference type="ARBA" id="ARBA00004196"/>
    </source>
</evidence>
<dbReference type="Gene3D" id="2.60.120.200">
    <property type="match status" value="1"/>
</dbReference>
<dbReference type="InterPro" id="IPR050546">
    <property type="entry name" value="Glycosyl_Hydrlase_16"/>
</dbReference>
<dbReference type="GO" id="GO:0009251">
    <property type="term" value="P:glucan catabolic process"/>
    <property type="evidence" value="ECO:0007669"/>
    <property type="project" value="TreeGrafter"/>
</dbReference>
<keyword evidence="3" id="KW-0472">Membrane</keyword>
<sequence>MLFCRAVTPSANSTHRPKWVEKYSTHLGICWYDLHGWSLRKKAAVAGNIVVVIVGVVVGAVEGVKLNEYPDYSVHSERYILENIFLQYLCLLQYTATDRTDDFVDSVDSRSASETNLTYASGSSAVIRVHISASNQTSGRKSIRLILNNQYDNGLLLFDIVYTPYGCATWPVLWLTDPDSWPENGEIDGKESNNKGADGNAMTLHTSKNCKMIAKRKETGTAQYINCLATANDNAGCNMEGKKATYGEPLNSNGGGVYVMELQDVGIRVRILVRVDIPNVISNSNSA</sequence>
<keyword evidence="6" id="KW-1185">Reference proteome</keyword>
<evidence type="ECO:0000256" key="2">
    <source>
        <dbReference type="ARBA" id="ARBA00004589"/>
    </source>
</evidence>
<reference evidence="5 6" key="1">
    <citation type="journal article" date="2023" name="IMA Fungus">
        <title>Comparative genomic study of the Penicillium genus elucidates a diverse pangenome and 15 lateral gene transfer events.</title>
        <authorList>
            <person name="Petersen C."/>
            <person name="Sorensen T."/>
            <person name="Nielsen M.R."/>
            <person name="Sondergaard T.E."/>
            <person name="Sorensen J.L."/>
            <person name="Fitzpatrick D.A."/>
            <person name="Frisvad J.C."/>
            <person name="Nielsen K.L."/>
        </authorList>
    </citation>
    <scope>NUCLEOTIDE SEQUENCE [LARGE SCALE GENOMIC DNA]</scope>
    <source>
        <strain evidence="5 6">IBT 35679</strain>
    </source>
</reference>
<keyword evidence="4" id="KW-0449">Lipoprotein</keyword>
<evidence type="ECO:0008006" key="7">
    <source>
        <dbReference type="Google" id="ProtNLM"/>
    </source>
</evidence>
<accession>A0AAD6G9U5</accession>
<comment type="subcellular location">
    <subcellularLocation>
        <location evidence="1">Cell envelope</location>
    </subcellularLocation>
    <subcellularLocation>
        <location evidence="2">Membrane</location>
        <topology evidence="2">Lipid-anchor</topology>
        <topology evidence="2">GPI-anchor</topology>
    </subcellularLocation>
</comment>
<dbReference type="PANTHER" id="PTHR10963">
    <property type="entry name" value="GLYCOSYL HYDROLASE-RELATED"/>
    <property type="match status" value="1"/>
</dbReference>
<dbReference type="SUPFAM" id="SSF49899">
    <property type="entry name" value="Concanavalin A-like lectins/glucanases"/>
    <property type="match status" value="1"/>
</dbReference>
<comment type="caution">
    <text evidence="5">The sequence shown here is derived from an EMBL/GenBank/DDBJ whole genome shotgun (WGS) entry which is preliminary data.</text>
</comment>
<name>A0AAD6G9U5_9EURO</name>
<gene>
    <name evidence="5" type="ORF">N7494_010485</name>
</gene>
<dbReference type="Pfam" id="PF26113">
    <property type="entry name" value="GH16_XgeA"/>
    <property type="match status" value="1"/>
</dbReference>
<proteinExistence type="predicted"/>
<keyword evidence="3" id="KW-0336">GPI-anchor</keyword>
<dbReference type="InterPro" id="IPR013320">
    <property type="entry name" value="ConA-like_dom_sf"/>
</dbReference>
<dbReference type="Proteomes" id="UP001220324">
    <property type="component" value="Unassembled WGS sequence"/>
</dbReference>
<dbReference type="PANTHER" id="PTHR10963:SF42">
    <property type="entry name" value="PUTATIVE (AFU_ORTHOLOGUE AFUA_5G02280)-RELATED"/>
    <property type="match status" value="1"/>
</dbReference>